<evidence type="ECO:0000256" key="4">
    <source>
        <dbReference type="ARBA" id="ARBA00022827"/>
    </source>
</evidence>
<evidence type="ECO:0000256" key="1">
    <source>
        <dbReference type="ARBA" id="ARBA00001974"/>
    </source>
</evidence>
<evidence type="ECO:0000256" key="2">
    <source>
        <dbReference type="ARBA" id="ARBA00005995"/>
    </source>
</evidence>
<dbReference type="InterPro" id="IPR050281">
    <property type="entry name" value="Flavin_monoamine_oxidase"/>
</dbReference>
<dbReference type="PANTHER" id="PTHR10742">
    <property type="entry name" value="FLAVIN MONOAMINE OXIDASE"/>
    <property type="match status" value="1"/>
</dbReference>
<keyword evidence="3" id="KW-0285">Flavoprotein</keyword>
<keyword evidence="8" id="KW-1185">Reference proteome</keyword>
<evidence type="ECO:0000313" key="7">
    <source>
        <dbReference type="EMBL" id="KAG6523262.1"/>
    </source>
</evidence>
<dbReference type="AlphaFoldDB" id="A0A8J5LKN5"/>
<dbReference type="EMBL" id="JACMSC010000004">
    <property type="protein sequence ID" value="KAG6523262.1"/>
    <property type="molecule type" value="Genomic_DNA"/>
</dbReference>
<evidence type="ECO:0000256" key="5">
    <source>
        <dbReference type="ARBA" id="ARBA00023002"/>
    </source>
</evidence>
<comment type="caution">
    <text evidence="7">The sequence shown here is derived from an EMBL/GenBank/DDBJ whole genome shotgun (WGS) entry which is preliminary data.</text>
</comment>
<name>A0A8J5LKN5_ZINOF</name>
<evidence type="ECO:0000313" key="8">
    <source>
        <dbReference type="Proteomes" id="UP000734854"/>
    </source>
</evidence>
<dbReference type="GO" id="GO:0046592">
    <property type="term" value="F:polyamine oxidase activity"/>
    <property type="evidence" value="ECO:0007669"/>
    <property type="project" value="TreeGrafter"/>
</dbReference>
<comment type="cofactor">
    <cofactor evidence="1">
        <name>FAD</name>
        <dbReference type="ChEBI" id="CHEBI:57692"/>
    </cofactor>
</comment>
<sequence length="128" mass="13857">MLEETMRHGLSMRSWPLWVVIEAGMARLTAAHCLHTGSASDFFGLCVVKAGHHIGDRIPASEFTDDRIKMDATWIHGIDGSPIHSDAADIGTLAGSSSVLGSEWTGSPSSGCRSPRRRRRQKGSSRRG</sequence>
<accession>A0A8J5LKN5</accession>
<proteinExistence type="inferred from homology"/>
<feature type="region of interest" description="Disordered" evidence="6">
    <location>
        <begin position="97"/>
        <end position="128"/>
    </location>
</feature>
<dbReference type="InterPro" id="IPR036188">
    <property type="entry name" value="FAD/NAD-bd_sf"/>
</dbReference>
<dbReference type="Proteomes" id="UP000734854">
    <property type="component" value="Unassembled WGS sequence"/>
</dbReference>
<organism evidence="7 8">
    <name type="scientific">Zingiber officinale</name>
    <name type="common">Ginger</name>
    <name type="synonym">Amomum zingiber</name>
    <dbReference type="NCBI Taxonomy" id="94328"/>
    <lineage>
        <taxon>Eukaryota</taxon>
        <taxon>Viridiplantae</taxon>
        <taxon>Streptophyta</taxon>
        <taxon>Embryophyta</taxon>
        <taxon>Tracheophyta</taxon>
        <taxon>Spermatophyta</taxon>
        <taxon>Magnoliopsida</taxon>
        <taxon>Liliopsida</taxon>
        <taxon>Zingiberales</taxon>
        <taxon>Zingiberaceae</taxon>
        <taxon>Zingiber</taxon>
    </lineage>
</organism>
<reference evidence="7 8" key="1">
    <citation type="submission" date="2020-08" db="EMBL/GenBank/DDBJ databases">
        <title>Plant Genome Project.</title>
        <authorList>
            <person name="Zhang R.-G."/>
        </authorList>
    </citation>
    <scope>NUCLEOTIDE SEQUENCE [LARGE SCALE GENOMIC DNA]</scope>
    <source>
        <tissue evidence="7">Rhizome</tissue>
    </source>
</reference>
<keyword evidence="4" id="KW-0274">FAD</keyword>
<feature type="compositionally biased region" description="Basic residues" evidence="6">
    <location>
        <begin position="114"/>
        <end position="128"/>
    </location>
</feature>
<gene>
    <name evidence="7" type="ORF">ZIOFF_013118</name>
</gene>
<dbReference type="Gene3D" id="3.50.50.60">
    <property type="entry name" value="FAD/NAD(P)-binding domain"/>
    <property type="match status" value="1"/>
</dbReference>
<protein>
    <submittedName>
        <fullName evidence="7">Uncharacterized protein</fullName>
    </submittedName>
</protein>
<evidence type="ECO:0000256" key="3">
    <source>
        <dbReference type="ARBA" id="ARBA00022630"/>
    </source>
</evidence>
<keyword evidence="5" id="KW-0560">Oxidoreductase</keyword>
<comment type="similarity">
    <text evidence="2">Belongs to the flavin monoamine oxidase family.</text>
</comment>
<dbReference type="PANTHER" id="PTHR10742:SF405">
    <property type="entry name" value="PEROXISOMAL N(1)-ACETYL-SPERMINE_SPERMIDINE OXIDASE"/>
    <property type="match status" value="1"/>
</dbReference>
<evidence type="ECO:0000256" key="6">
    <source>
        <dbReference type="SAM" id="MobiDB-lite"/>
    </source>
</evidence>